<protein>
    <submittedName>
        <fullName evidence="1">Uncharacterized protein</fullName>
    </submittedName>
</protein>
<reference evidence="1" key="1">
    <citation type="submission" date="2022-11" db="EMBL/GenBank/DDBJ databases">
        <title>Genome Sequence of Boeremia exigua.</title>
        <authorList>
            <person name="Buettner E."/>
        </authorList>
    </citation>
    <scope>NUCLEOTIDE SEQUENCE</scope>
    <source>
        <strain evidence="1">CU02</strain>
    </source>
</reference>
<comment type="caution">
    <text evidence="1">The sequence shown here is derived from an EMBL/GenBank/DDBJ whole genome shotgun (WGS) entry which is preliminary data.</text>
</comment>
<accession>A0ACC2I9E9</accession>
<proteinExistence type="predicted"/>
<sequence>MDERFTRQIGLLFSTLHEIEQAAVFGERHQGLELEIYTPTRAQDNNTFCLHRVFTSWRIRLISPENFPPVSCIRSLLVENGTELDHNDIPGLPLCKPDLRILLDLSSRLPNLRVLKCNIGGDEWTKGVRSEYARYSTQDWPGPRRDTRHDFAKAIQAVQLPALSHVNLDFIYPIERTDLIDQRLPMPNLVQPMSYDPFSSSLRLLSYQLRTMRLSLVADETLFWPADDSTPPLWPNLETLSVMFHMVSPSGTWYFKGPRDIGAKEGFEINKTSYPPLCTTEEDYIADGEFDWEFDWDEHRIFAQYRVEPNDKILVPFLAAFAKAAALMPSLKEAALWSPLFFLPDDIGEYDDFDCTEVAHDTRGELAWGLSYVRPGTRAFTDVVGEDFADFRQMWWYVGRWRPDPELLDLFRQIGRQHSEQLAMHWGDPFTNPGLVERRDFDVWEHLRFTH</sequence>
<name>A0ACC2I9E9_9PLEO</name>
<dbReference type="Proteomes" id="UP001153331">
    <property type="component" value="Unassembled WGS sequence"/>
</dbReference>
<dbReference type="EMBL" id="JAPHNI010000378">
    <property type="protein sequence ID" value="KAJ8111747.1"/>
    <property type="molecule type" value="Genomic_DNA"/>
</dbReference>
<evidence type="ECO:0000313" key="2">
    <source>
        <dbReference type="Proteomes" id="UP001153331"/>
    </source>
</evidence>
<evidence type="ECO:0000313" key="1">
    <source>
        <dbReference type="EMBL" id="KAJ8111747.1"/>
    </source>
</evidence>
<keyword evidence="2" id="KW-1185">Reference proteome</keyword>
<gene>
    <name evidence="1" type="ORF">OPT61_g5726</name>
</gene>
<organism evidence="1 2">
    <name type="scientific">Boeremia exigua</name>
    <dbReference type="NCBI Taxonomy" id="749465"/>
    <lineage>
        <taxon>Eukaryota</taxon>
        <taxon>Fungi</taxon>
        <taxon>Dikarya</taxon>
        <taxon>Ascomycota</taxon>
        <taxon>Pezizomycotina</taxon>
        <taxon>Dothideomycetes</taxon>
        <taxon>Pleosporomycetidae</taxon>
        <taxon>Pleosporales</taxon>
        <taxon>Pleosporineae</taxon>
        <taxon>Didymellaceae</taxon>
        <taxon>Boeremia</taxon>
    </lineage>
</organism>